<dbReference type="Proteomes" id="UP000451471">
    <property type="component" value="Unassembled WGS sequence"/>
</dbReference>
<dbReference type="OrthoDB" id="268110at2157"/>
<evidence type="ECO:0000313" key="2">
    <source>
        <dbReference type="EMBL" id="MWG34510.1"/>
    </source>
</evidence>
<sequence length="96" mass="10089">MTTTTADTPTDSVLLAIVEKLAAARDADPLELPPLHDYVDTDALESLVGGRTDAGRGGVHGVRFRVDDHQVSITGDGTVDVVDVEAGLDQVSTQFN</sequence>
<organism evidence="2 3">
    <name type="scientific">Halomarina oriensis</name>
    <dbReference type="NCBI Taxonomy" id="671145"/>
    <lineage>
        <taxon>Archaea</taxon>
        <taxon>Methanobacteriati</taxon>
        <taxon>Methanobacteriota</taxon>
        <taxon>Stenosarchaea group</taxon>
        <taxon>Halobacteria</taxon>
        <taxon>Halobacteriales</taxon>
        <taxon>Natronomonadaceae</taxon>
        <taxon>Halomarina</taxon>
    </lineage>
</organism>
<feature type="domain" description="Halobacterial output" evidence="1">
    <location>
        <begin position="10"/>
        <end position="82"/>
    </location>
</feature>
<name>A0A6B0GIQ1_9EURY</name>
<dbReference type="AlphaFoldDB" id="A0A6B0GIQ1"/>
<dbReference type="RefSeq" id="WP_158204186.1">
    <property type="nucleotide sequence ID" value="NZ_WSZK01000015.1"/>
</dbReference>
<dbReference type="InterPro" id="IPR040624">
    <property type="entry name" value="HalOD1"/>
</dbReference>
<protein>
    <recommendedName>
        <fullName evidence="1">Halobacterial output domain-containing protein</fullName>
    </recommendedName>
</protein>
<gene>
    <name evidence="2" type="ORF">GQS65_08410</name>
</gene>
<comment type="caution">
    <text evidence="2">The sequence shown here is derived from an EMBL/GenBank/DDBJ whole genome shotgun (WGS) entry which is preliminary data.</text>
</comment>
<dbReference type="EMBL" id="WSZK01000015">
    <property type="protein sequence ID" value="MWG34510.1"/>
    <property type="molecule type" value="Genomic_DNA"/>
</dbReference>
<evidence type="ECO:0000313" key="3">
    <source>
        <dbReference type="Proteomes" id="UP000451471"/>
    </source>
</evidence>
<keyword evidence="3" id="KW-1185">Reference proteome</keyword>
<proteinExistence type="predicted"/>
<accession>A0A6B0GIQ1</accession>
<reference evidence="2 3" key="1">
    <citation type="submission" date="2019-12" db="EMBL/GenBank/DDBJ databases">
        <title>Halocatena pleomorpha gen. nov. sp. nov., an extremely halophilic archaeon of family Halobacteriaceae isolated from saltpan soil.</title>
        <authorList>
            <person name="Pal Y."/>
            <person name="Verma A."/>
            <person name="Krishnamurthi S."/>
            <person name="Kumar P."/>
        </authorList>
    </citation>
    <scope>NUCLEOTIDE SEQUENCE [LARGE SCALE GENOMIC DNA]</scope>
    <source>
        <strain evidence="2 3">JCM 16495</strain>
    </source>
</reference>
<evidence type="ECO:0000259" key="1">
    <source>
        <dbReference type="Pfam" id="PF18545"/>
    </source>
</evidence>
<dbReference type="Pfam" id="PF18545">
    <property type="entry name" value="HalOD1"/>
    <property type="match status" value="1"/>
</dbReference>